<feature type="transmembrane region" description="Helical" evidence="6">
    <location>
        <begin position="422"/>
        <end position="441"/>
    </location>
</feature>
<keyword evidence="4 6" id="KW-0472">Membrane</keyword>
<evidence type="ECO:0000256" key="1">
    <source>
        <dbReference type="ARBA" id="ARBA00004141"/>
    </source>
</evidence>
<evidence type="ECO:0000313" key="9">
    <source>
        <dbReference type="Proteomes" id="UP000654993"/>
    </source>
</evidence>
<evidence type="ECO:0000256" key="4">
    <source>
        <dbReference type="ARBA" id="ARBA00023136"/>
    </source>
</evidence>
<reference evidence="8" key="2">
    <citation type="journal article" date="2021" name="Data Brief">
        <title>Draft genome sequence data of the facultative, thermophilic, xylanolytic bacterium Paenibacillus sp. strain DA-C8.</title>
        <authorList>
            <person name="Chhe C."/>
            <person name="Uke A."/>
            <person name="Baramee S."/>
            <person name="Ungkulpasvich U."/>
            <person name="Tachaapaikoon C."/>
            <person name="Pason P."/>
            <person name="Waeonukul R."/>
            <person name="Ratanakhanokchai K."/>
            <person name="Kosugi A."/>
        </authorList>
    </citation>
    <scope>NUCLEOTIDE SEQUENCE</scope>
    <source>
        <strain evidence="8">DA-C8</strain>
    </source>
</reference>
<feature type="repeat" description="TPR" evidence="5">
    <location>
        <begin position="579"/>
        <end position="612"/>
    </location>
</feature>
<feature type="transmembrane region" description="Helical" evidence="6">
    <location>
        <begin position="182"/>
        <end position="198"/>
    </location>
</feature>
<feature type="transmembrane region" description="Helical" evidence="6">
    <location>
        <begin position="447"/>
        <end position="464"/>
    </location>
</feature>
<feature type="transmembrane region" description="Helical" evidence="6">
    <location>
        <begin position="55"/>
        <end position="72"/>
    </location>
</feature>
<dbReference type="PANTHER" id="PTHR37422">
    <property type="entry name" value="TEICHURONIC ACID BIOSYNTHESIS PROTEIN TUAE"/>
    <property type="match status" value="1"/>
</dbReference>
<evidence type="ECO:0000256" key="6">
    <source>
        <dbReference type="SAM" id="Phobius"/>
    </source>
</evidence>
<feature type="transmembrane region" description="Helical" evidence="6">
    <location>
        <begin position="485"/>
        <end position="507"/>
    </location>
</feature>
<evidence type="ECO:0000313" key="8">
    <source>
        <dbReference type="EMBL" id="GFR39179.1"/>
    </source>
</evidence>
<feature type="transmembrane region" description="Helical" evidence="6">
    <location>
        <begin position="84"/>
        <end position="100"/>
    </location>
</feature>
<reference evidence="8" key="1">
    <citation type="submission" date="2020-08" db="EMBL/GenBank/DDBJ databases">
        <authorList>
            <person name="Uke A."/>
            <person name="Chhe C."/>
            <person name="Baramee S."/>
            <person name="Kosugi A."/>
        </authorList>
    </citation>
    <scope>NUCLEOTIDE SEQUENCE</scope>
    <source>
        <strain evidence="8">DA-C8</strain>
    </source>
</reference>
<protein>
    <recommendedName>
        <fullName evidence="7">O-antigen ligase-related domain-containing protein</fullName>
    </recommendedName>
</protein>
<evidence type="ECO:0000256" key="5">
    <source>
        <dbReference type="PROSITE-ProRule" id="PRU00339"/>
    </source>
</evidence>
<dbReference type="InterPro" id="IPR019734">
    <property type="entry name" value="TPR_rpt"/>
</dbReference>
<feature type="transmembrane region" description="Helical" evidence="6">
    <location>
        <begin position="204"/>
        <end position="220"/>
    </location>
</feature>
<dbReference type="InterPro" id="IPR011990">
    <property type="entry name" value="TPR-like_helical_dom_sf"/>
</dbReference>
<proteinExistence type="predicted"/>
<dbReference type="GO" id="GO:0016020">
    <property type="term" value="C:membrane"/>
    <property type="evidence" value="ECO:0007669"/>
    <property type="project" value="UniProtKB-SubCell"/>
</dbReference>
<name>A0A916QGD9_9BACL</name>
<keyword evidence="5" id="KW-0802">TPR repeat</keyword>
<gene>
    <name evidence="8" type="ORF">PRECH8_24750</name>
</gene>
<feature type="transmembrane region" description="Helical" evidence="6">
    <location>
        <begin position="112"/>
        <end position="130"/>
    </location>
</feature>
<evidence type="ECO:0000259" key="7">
    <source>
        <dbReference type="Pfam" id="PF04932"/>
    </source>
</evidence>
<organism evidence="8 9">
    <name type="scientific">Insulibacter thermoxylanivorax</name>
    <dbReference type="NCBI Taxonomy" id="2749268"/>
    <lineage>
        <taxon>Bacteria</taxon>
        <taxon>Bacillati</taxon>
        <taxon>Bacillota</taxon>
        <taxon>Bacilli</taxon>
        <taxon>Bacillales</taxon>
        <taxon>Paenibacillaceae</taxon>
        <taxon>Insulibacter</taxon>
    </lineage>
</organism>
<keyword evidence="9" id="KW-1185">Reference proteome</keyword>
<dbReference type="SUPFAM" id="SSF48452">
    <property type="entry name" value="TPR-like"/>
    <property type="match status" value="1"/>
</dbReference>
<feature type="domain" description="O-antigen ligase-related" evidence="7">
    <location>
        <begin position="188"/>
        <end position="399"/>
    </location>
</feature>
<dbReference type="InterPro" id="IPR007016">
    <property type="entry name" value="O-antigen_ligase-rel_domated"/>
</dbReference>
<evidence type="ECO:0000256" key="3">
    <source>
        <dbReference type="ARBA" id="ARBA00022989"/>
    </source>
</evidence>
<dbReference type="RefSeq" id="WP_200967386.1">
    <property type="nucleotide sequence ID" value="NZ_BMAQ01000035.1"/>
</dbReference>
<feature type="transmembrane region" description="Helical" evidence="6">
    <location>
        <begin position="290"/>
        <end position="308"/>
    </location>
</feature>
<keyword evidence="2 6" id="KW-0812">Transmembrane</keyword>
<feature type="transmembrane region" description="Helical" evidence="6">
    <location>
        <begin position="29"/>
        <end position="48"/>
    </location>
</feature>
<feature type="transmembrane region" description="Helical" evidence="6">
    <location>
        <begin position="250"/>
        <end position="270"/>
    </location>
</feature>
<dbReference type="Proteomes" id="UP000654993">
    <property type="component" value="Unassembled WGS sequence"/>
</dbReference>
<comment type="subcellular location">
    <subcellularLocation>
        <location evidence="1">Membrane</location>
        <topology evidence="1">Multi-pass membrane protein</topology>
    </subcellularLocation>
</comment>
<feature type="transmembrane region" description="Helical" evidence="6">
    <location>
        <begin position="386"/>
        <end position="410"/>
    </location>
</feature>
<dbReference type="AlphaFoldDB" id="A0A916QGD9"/>
<keyword evidence="3 6" id="KW-1133">Transmembrane helix</keyword>
<dbReference type="PANTHER" id="PTHR37422:SF13">
    <property type="entry name" value="LIPOPOLYSACCHARIDE BIOSYNTHESIS PROTEIN PA4999-RELATED"/>
    <property type="match status" value="1"/>
</dbReference>
<dbReference type="Gene3D" id="1.25.40.10">
    <property type="entry name" value="Tetratricopeptide repeat domain"/>
    <property type="match status" value="1"/>
</dbReference>
<feature type="transmembrane region" description="Helical" evidence="6">
    <location>
        <begin position="150"/>
        <end position="170"/>
    </location>
</feature>
<sequence>MNYFLLIVLGAIMLFTPYLRGLFFDSDFYLVALVVMACFLVWLTASLITKKKLTGTYFTIFLVPFMFVLAFITAESPAHNFDNLFRWIAYACFFVMIVEMRKERKINKRLPYIFLVTGIAIAIFSYFGYLGGIPYKDIIVSDRLSGPFQYPNTFAAVMGAYWLYSLIMTIRTSLRAEPGAGKYLYSASLVLFGTTFFLAFSRGALIALPIAWFIGLVLLRTKEQFKYIIYTLLSGVLSILAMVMSDGQAWLALLVLIASSAVPAVVELFWSKRDTSDSLKHAQLDRHGRWLIPAVILVVGVLLVLDLFNQGLVYRVLPASMQQMVSNINLETGSALGRMGMYDDAWEISLDYPILGAGGEGWRVLYGQYQTEPYLSNEIHNGYLEMLLNIGFLGFAVFLLVFGFFAVILFRERSGKEFNAEKIAVTAAISGLAIIFIHAFLDFDFSYGTFWFIALWLLAMSVPVEGLRWTRAAQLMNKLGKAGPIAGKAAVTLFVLVVFIFNIRVMAASSQTKISSAMSVDQVVDRFESAHALNPYNVNYGISLASIYTQFYMYTGDEAIKQQVVEVLDKVVRMEPNNAKVKYSAGEMYLRLGDWERAVAYMDEALSMERFNVQFYNGLIPLKQQLGQIHADDEMLSKQYYQAAIDDYEKYLAWYEEFRDVYIPDKRTITITREAHIAAAKSYAELGFPEQAMAILQPFHPVLDEGIWDTETEQLLVDTFDILTLPQVLQQYNDRVMILSVRGSATRRISEEALEILKGMNSSIELVEDHGSYIAVIYEGKIIEEYMNNSGDVTLTHEQANAAFKKLIGSRRVEIYSAGKEFGDRSSIKIDGIEYSRNKRGLNIAVFDKEMTVIGTEYFDTHVSDVRVTK</sequence>
<dbReference type="PROSITE" id="PS50005">
    <property type="entry name" value="TPR"/>
    <property type="match status" value="1"/>
</dbReference>
<dbReference type="EMBL" id="BMAQ01000035">
    <property type="protein sequence ID" value="GFR39179.1"/>
    <property type="molecule type" value="Genomic_DNA"/>
</dbReference>
<dbReference type="Pfam" id="PF04932">
    <property type="entry name" value="Wzy_C"/>
    <property type="match status" value="1"/>
</dbReference>
<comment type="caution">
    <text evidence="8">The sequence shown here is derived from an EMBL/GenBank/DDBJ whole genome shotgun (WGS) entry which is preliminary data.</text>
</comment>
<accession>A0A916QGD9</accession>
<evidence type="ECO:0000256" key="2">
    <source>
        <dbReference type="ARBA" id="ARBA00022692"/>
    </source>
</evidence>
<dbReference type="InterPro" id="IPR051533">
    <property type="entry name" value="WaaL-like"/>
</dbReference>
<feature type="transmembrane region" description="Helical" evidence="6">
    <location>
        <begin position="227"/>
        <end position="244"/>
    </location>
</feature>